<keyword evidence="7" id="KW-1185">Reference proteome</keyword>
<evidence type="ECO:0000259" key="5">
    <source>
        <dbReference type="Pfam" id="PF01428"/>
    </source>
</evidence>
<feature type="domain" description="AN1-type" evidence="5">
    <location>
        <begin position="7"/>
        <end position="37"/>
    </location>
</feature>
<reference evidence="6" key="1">
    <citation type="journal article" date="2020" name="Fungal Divers.">
        <title>Resolving the Mortierellaceae phylogeny through synthesis of multi-gene phylogenetics and phylogenomics.</title>
        <authorList>
            <person name="Vandepol N."/>
            <person name="Liber J."/>
            <person name="Desiro A."/>
            <person name="Na H."/>
            <person name="Kennedy M."/>
            <person name="Barry K."/>
            <person name="Grigoriev I.V."/>
            <person name="Miller A.N."/>
            <person name="O'Donnell K."/>
            <person name="Stajich J.E."/>
            <person name="Bonito G."/>
        </authorList>
    </citation>
    <scope>NUCLEOTIDE SEQUENCE</scope>
    <source>
        <strain evidence="6">MES-2147</strain>
    </source>
</reference>
<dbReference type="OrthoDB" id="431929at2759"/>
<protein>
    <recommendedName>
        <fullName evidence="5">AN1-type domain-containing protein</fullName>
    </recommendedName>
</protein>
<sequence length="224" mass="24682">MILVPKQQDPAAVTCPDCSKTFCLQHRHGLDHECSKIEERKQEADTENQRKKDLKAEIANRFGVKENNQHGVENAKEKVNRTKERAEAAKAAIAEAKSKIAARKASALSGSTSGTAATTVAAAPPPKVNKVSRVVLVMKLKKVAQGEDKIPLSSRIYVSIRSPVHPQLDDKAIYVDKRFSIFHAKEVEDIPIIINMSDRLQQVSSLENGDIFYLASADWEGPAE</sequence>
<keyword evidence="4" id="KW-0175">Coiled coil</keyword>
<comment type="caution">
    <text evidence="6">The sequence shown here is derived from an EMBL/GenBank/DDBJ whole genome shotgun (WGS) entry which is preliminary data.</text>
</comment>
<evidence type="ECO:0000256" key="2">
    <source>
        <dbReference type="ARBA" id="ARBA00022771"/>
    </source>
</evidence>
<keyword evidence="1" id="KW-0479">Metal-binding</keyword>
<name>A0A9P6INQ3_9FUNG</name>
<feature type="coiled-coil region" evidence="4">
    <location>
        <begin position="34"/>
        <end position="99"/>
    </location>
</feature>
<dbReference type="Gene3D" id="4.10.1110.10">
    <property type="entry name" value="AN1-like Zinc finger"/>
    <property type="match status" value="1"/>
</dbReference>
<dbReference type="Proteomes" id="UP000749646">
    <property type="component" value="Unassembled WGS sequence"/>
</dbReference>
<evidence type="ECO:0000256" key="1">
    <source>
        <dbReference type="ARBA" id="ARBA00022723"/>
    </source>
</evidence>
<keyword evidence="3" id="KW-0862">Zinc</keyword>
<accession>A0A9P6INQ3</accession>
<keyword evidence="2" id="KW-0863">Zinc-finger</keyword>
<proteinExistence type="predicted"/>
<organism evidence="6 7">
    <name type="scientific">Modicella reniformis</name>
    <dbReference type="NCBI Taxonomy" id="1440133"/>
    <lineage>
        <taxon>Eukaryota</taxon>
        <taxon>Fungi</taxon>
        <taxon>Fungi incertae sedis</taxon>
        <taxon>Mucoromycota</taxon>
        <taxon>Mortierellomycotina</taxon>
        <taxon>Mortierellomycetes</taxon>
        <taxon>Mortierellales</taxon>
        <taxon>Mortierellaceae</taxon>
        <taxon>Modicella</taxon>
    </lineage>
</organism>
<dbReference type="Pfam" id="PF01428">
    <property type="entry name" value="zf-AN1"/>
    <property type="match status" value="1"/>
</dbReference>
<gene>
    <name evidence="6" type="ORF">BGZ65_006417</name>
</gene>
<dbReference type="EMBL" id="JAAAHW010009450">
    <property type="protein sequence ID" value="KAF9940675.1"/>
    <property type="molecule type" value="Genomic_DNA"/>
</dbReference>
<dbReference type="AlphaFoldDB" id="A0A9P6INQ3"/>
<evidence type="ECO:0000256" key="3">
    <source>
        <dbReference type="ARBA" id="ARBA00022833"/>
    </source>
</evidence>
<dbReference type="SUPFAM" id="SSF118310">
    <property type="entry name" value="AN1-like Zinc finger"/>
    <property type="match status" value="1"/>
</dbReference>
<dbReference type="GO" id="GO:0008270">
    <property type="term" value="F:zinc ion binding"/>
    <property type="evidence" value="ECO:0007669"/>
    <property type="project" value="UniProtKB-KW"/>
</dbReference>
<evidence type="ECO:0000313" key="6">
    <source>
        <dbReference type="EMBL" id="KAF9940675.1"/>
    </source>
</evidence>
<dbReference type="InterPro" id="IPR035896">
    <property type="entry name" value="AN1-like_Znf"/>
</dbReference>
<evidence type="ECO:0000256" key="4">
    <source>
        <dbReference type="SAM" id="Coils"/>
    </source>
</evidence>
<dbReference type="InterPro" id="IPR000058">
    <property type="entry name" value="Znf_AN1"/>
</dbReference>
<evidence type="ECO:0000313" key="7">
    <source>
        <dbReference type="Proteomes" id="UP000749646"/>
    </source>
</evidence>